<feature type="transmembrane region" description="Helical" evidence="6">
    <location>
        <begin position="115"/>
        <end position="135"/>
    </location>
</feature>
<feature type="transmembrane region" description="Helical" evidence="6">
    <location>
        <begin position="453"/>
        <end position="469"/>
    </location>
</feature>
<evidence type="ECO:0000313" key="8">
    <source>
        <dbReference type="Proteomes" id="UP001262582"/>
    </source>
</evidence>
<keyword evidence="4 6" id="KW-1133">Transmembrane helix</keyword>
<feature type="transmembrane region" description="Helical" evidence="6">
    <location>
        <begin position="79"/>
        <end position="103"/>
    </location>
</feature>
<comment type="caution">
    <text evidence="7">The sequence shown here is derived from an EMBL/GenBank/DDBJ whole genome shotgun (WGS) entry which is preliminary data.</text>
</comment>
<evidence type="ECO:0000256" key="3">
    <source>
        <dbReference type="ARBA" id="ARBA00022692"/>
    </source>
</evidence>
<feature type="transmembrane region" description="Helical" evidence="6">
    <location>
        <begin position="399"/>
        <end position="418"/>
    </location>
</feature>
<protein>
    <submittedName>
        <fullName evidence="7">Oligosaccharide flippase family protein</fullName>
    </submittedName>
</protein>
<evidence type="ECO:0000256" key="1">
    <source>
        <dbReference type="ARBA" id="ARBA00004651"/>
    </source>
</evidence>
<feature type="transmembrane region" description="Helical" evidence="6">
    <location>
        <begin position="188"/>
        <end position="209"/>
    </location>
</feature>
<dbReference type="EMBL" id="JAVRHK010000001">
    <property type="protein sequence ID" value="MDT0675336.1"/>
    <property type="molecule type" value="Genomic_DNA"/>
</dbReference>
<feature type="transmembrane region" description="Helical" evidence="6">
    <location>
        <begin position="430"/>
        <end position="447"/>
    </location>
</feature>
<reference evidence="7 8" key="1">
    <citation type="submission" date="2023-09" db="EMBL/GenBank/DDBJ databases">
        <authorList>
            <person name="Rey-Velasco X."/>
        </authorList>
    </citation>
    <scope>NUCLEOTIDE SEQUENCE [LARGE SCALE GENOMIC DNA]</scope>
    <source>
        <strain evidence="7 8">F117</strain>
    </source>
</reference>
<evidence type="ECO:0000256" key="4">
    <source>
        <dbReference type="ARBA" id="ARBA00022989"/>
    </source>
</evidence>
<keyword evidence="3 6" id="KW-0812">Transmembrane</keyword>
<dbReference type="PANTHER" id="PTHR30250:SF11">
    <property type="entry name" value="O-ANTIGEN TRANSPORTER-RELATED"/>
    <property type="match status" value="1"/>
</dbReference>
<evidence type="ECO:0000256" key="2">
    <source>
        <dbReference type="ARBA" id="ARBA00022475"/>
    </source>
</evidence>
<evidence type="ECO:0000256" key="5">
    <source>
        <dbReference type="ARBA" id="ARBA00023136"/>
    </source>
</evidence>
<feature type="transmembrane region" description="Helical" evidence="6">
    <location>
        <begin position="261"/>
        <end position="282"/>
    </location>
</feature>
<dbReference type="InterPro" id="IPR050833">
    <property type="entry name" value="Poly_Biosynth_Transport"/>
</dbReference>
<name>A0ABU3D1P4_9FLAO</name>
<dbReference type="InterPro" id="IPR002797">
    <property type="entry name" value="Polysacc_synth"/>
</dbReference>
<evidence type="ECO:0000256" key="6">
    <source>
        <dbReference type="SAM" id="Phobius"/>
    </source>
</evidence>
<feature type="transmembrane region" description="Helical" evidence="6">
    <location>
        <begin position="221"/>
        <end position="241"/>
    </location>
</feature>
<gene>
    <name evidence="7" type="ORF">RM539_01905</name>
</gene>
<evidence type="ECO:0000313" key="7">
    <source>
        <dbReference type="EMBL" id="MDT0675336.1"/>
    </source>
</evidence>
<feature type="transmembrane region" description="Helical" evidence="6">
    <location>
        <begin position="47"/>
        <end position="67"/>
    </location>
</feature>
<keyword evidence="2" id="KW-1003">Cell membrane</keyword>
<comment type="subcellular location">
    <subcellularLocation>
        <location evidence="1">Cell membrane</location>
        <topology evidence="1">Multi-pass membrane protein</topology>
    </subcellularLocation>
</comment>
<dbReference type="Pfam" id="PF01943">
    <property type="entry name" value="Polysacc_synt"/>
    <property type="match status" value="1"/>
</dbReference>
<dbReference type="PANTHER" id="PTHR30250">
    <property type="entry name" value="PST FAMILY PREDICTED COLANIC ACID TRANSPORTER"/>
    <property type="match status" value="1"/>
</dbReference>
<keyword evidence="8" id="KW-1185">Reference proteome</keyword>
<feature type="transmembrane region" description="Helical" evidence="6">
    <location>
        <begin position="12"/>
        <end position="32"/>
    </location>
</feature>
<feature type="transmembrane region" description="Helical" evidence="6">
    <location>
        <begin position="336"/>
        <end position="358"/>
    </location>
</feature>
<organism evidence="7 8">
    <name type="scientific">Autumnicola musiva</name>
    <dbReference type="NCBI Taxonomy" id="3075589"/>
    <lineage>
        <taxon>Bacteria</taxon>
        <taxon>Pseudomonadati</taxon>
        <taxon>Bacteroidota</taxon>
        <taxon>Flavobacteriia</taxon>
        <taxon>Flavobacteriales</taxon>
        <taxon>Flavobacteriaceae</taxon>
        <taxon>Autumnicola</taxon>
    </lineage>
</organism>
<sequence>MSTLKRFFQDTLIYGFATVLPRLMNFILVPLHTEYLGPAGYSVNTTFYVWATFFNVILTYGMETSFFRFFSHSREKEKVFSTSFLTLTFTTVAFFILVFIFRGWVTALVDLQPVYFNYLLGILALDTLVVIPFAYLRATNRPVKFALVKVLNISVVVILNFYFFWFISEFPQFSPDIVLSNYSEADKVGYIFIANLAASAITFIFLLPYFFRTKIDYSFKLLSKMWKYGWPVMVAGIAFVVNENLDKLLLKEMISDEVMGAYAGCYKLAVFMMIFIQAFRMGAEPFFFNHSKNENARETYATILNYFVIAGSLIFVVLVVYIDFFKRLVIRDEEYWFTIAIVPVILLANLFMGIYHNLSVWYKLTDKTRMGMYISLFGAAVTILFNVLLIPVIGFMAAAWATLAAYGSMMLISYFLGRKYYPVPYDLKKIAFYLILSVGFSIISFKFLRENYLAGSAFVVLFLLITFINERKDLKRIMKQ</sequence>
<feature type="transmembrane region" description="Helical" evidence="6">
    <location>
        <begin position="147"/>
        <end position="168"/>
    </location>
</feature>
<accession>A0ABU3D1P4</accession>
<keyword evidence="5 6" id="KW-0472">Membrane</keyword>
<proteinExistence type="predicted"/>
<dbReference type="Proteomes" id="UP001262582">
    <property type="component" value="Unassembled WGS sequence"/>
</dbReference>
<feature type="transmembrane region" description="Helical" evidence="6">
    <location>
        <begin position="370"/>
        <end position="393"/>
    </location>
</feature>
<dbReference type="RefSeq" id="WP_311501797.1">
    <property type="nucleotide sequence ID" value="NZ_JAVRHK010000001.1"/>
</dbReference>
<feature type="transmembrane region" description="Helical" evidence="6">
    <location>
        <begin position="303"/>
        <end position="324"/>
    </location>
</feature>